<keyword evidence="7" id="KW-0862">Zinc</keyword>
<dbReference type="GO" id="GO:0016787">
    <property type="term" value="F:hydrolase activity"/>
    <property type="evidence" value="ECO:0007669"/>
    <property type="project" value="UniProtKB-KW"/>
</dbReference>
<dbReference type="AlphaFoldDB" id="A0A379G1F7"/>
<name>A0A379G1F7_9GAMM</name>
<evidence type="ECO:0000256" key="1">
    <source>
        <dbReference type="ARBA" id="ARBA00000553"/>
    </source>
</evidence>
<dbReference type="NCBIfam" id="NF007998">
    <property type="entry name" value="PRK10723.1"/>
    <property type="match status" value="1"/>
</dbReference>
<dbReference type="PANTHER" id="PTHR30616:SF2">
    <property type="entry name" value="PURINE NUCLEOSIDE PHOSPHORYLASE LACC1"/>
    <property type="match status" value="1"/>
</dbReference>
<dbReference type="GO" id="GO:0016491">
    <property type="term" value="F:oxidoreductase activity"/>
    <property type="evidence" value="ECO:0007669"/>
    <property type="project" value="UniProtKB-KW"/>
</dbReference>
<evidence type="ECO:0000256" key="7">
    <source>
        <dbReference type="ARBA" id="ARBA00022833"/>
    </source>
</evidence>
<evidence type="ECO:0000313" key="15">
    <source>
        <dbReference type="Proteomes" id="UP000255129"/>
    </source>
</evidence>
<dbReference type="NCBIfam" id="TIGR00726">
    <property type="entry name" value="peptidoglycan editing factor PgeF"/>
    <property type="match status" value="1"/>
</dbReference>
<gene>
    <name evidence="14" type="primary">yfiH</name>
    <name evidence="14" type="ORF">NCTC12026_01095</name>
</gene>
<evidence type="ECO:0000256" key="2">
    <source>
        <dbReference type="ARBA" id="ARBA00001947"/>
    </source>
</evidence>
<evidence type="ECO:0000256" key="12">
    <source>
        <dbReference type="ARBA" id="ARBA00049893"/>
    </source>
</evidence>
<evidence type="ECO:0000256" key="13">
    <source>
        <dbReference type="RuleBase" id="RU361274"/>
    </source>
</evidence>
<dbReference type="GO" id="GO:0017061">
    <property type="term" value="F:S-methyl-5-thioadenosine phosphorylase activity"/>
    <property type="evidence" value="ECO:0007669"/>
    <property type="project" value="UniProtKB-EC"/>
</dbReference>
<keyword evidence="8" id="KW-0560">Oxidoreductase</keyword>
<dbReference type="Pfam" id="PF02578">
    <property type="entry name" value="Cu-oxidase_4"/>
    <property type="match status" value="1"/>
</dbReference>
<keyword evidence="5" id="KW-0479">Metal-binding</keyword>
<comment type="catalytic activity">
    <reaction evidence="1">
        <text>inosine + phosphate = alpha-D-ribose 1-phosphate + hypoxanthine</text>
        <dbReference type="Rhea" id="RHEA:27646"/>
        <dbReference type="ChEBI" id="CHEBI:17368"/>
        <dbReference type="ChEBI" id="CHEBI:17596"/>
        <dbReference type="ChEBI" id="CHEBI:43474"/>
        <dbReference type="ChEBI" id="CHEBI:57720"/>
        <dbReference type="EC" id="2.4.2.1"/>
    </reaction>
    <physiologicalReaction direction="left-to-right" evidence="1">
        <dbReference type="Rhea" id="RHEA:27647"/>
    </physiologicalReaction>
</comment>
<keyword evidence="9" id="KW-0186">Copper</keyword>
<dbReference type="SUPFAM" id="SSF64438">
    <property type="entry name" value="CNF1/YfiH-like putative cysteine hydrolases"/>
    <property type="match status" value="1"/>
</dbReference>
<evidence type="ECO:0000256" key="4">
    <source>
        <dbReference type="ARBA" id="ARBA00022679"/>
    </source>
</evidence>
<evidence type="ECO:0000256" key="6">
    <source>
        <dbReference type="ARBA" id="ARBA00022801"/>
    </source>
</evidence>
<dbReference type="Gene3D" id="3.60.140.10">
    <property type="entry name" value="CNF1/YfiH-like putative cysteine hydrolases"/>
    <property type="match status" value="1"/>
</dbReference>
<evidence type="ECO:0000256" key="9">
    <source>
        <dbReference type="ARBA" id="ARBA00023008"/>
    </source>
</evidence>
<comment type="catalytic activity">
    <reaction evidence="10">
        <text>adenosine + H2O + H(+) = inosine + NH4(+)</text>
        <dbReference type="Rhea" id="RHEA:24408"/>
        <dbReference type="ChEBI" id="CHEBI:15377"/>
        <dbReference type="ChEBI" id="CHEBI:15378"/>
        <dbReference type="ChEBI" id="CHEBI:16335"/>
        <dbReference type="ChEBI" id="CHEBI:17596"/>
        <dbReference type="ChEBI" id="CHEBI:28938"/>
        <dbReference type="EC" id="3.5.4.4"/>
    </reaction>
    <physiologicalReaction direction="left-to-right" evidence="10">
        <dbReference type="Rhea" id="RHEA:24409"/>
    </physiologicalReaction>
</comment>
<dbReference type="Proteomes" id="UP000255129">
    <property type="component" value="Unassembled WGS sequence"/>
</dbReference>
<comment type="similarity">
    <text evidence="3 13">Belongs to the purine nucleoside phosphorylase YfiH/LACC1 family.</text>
</comment>
<evidence type="ECO:0000256" key="3">
    <source>
        <dbReference type="ARBA" id="ARBA00007353"/>
    </source>
</evidence>
<dbReference type="InterPro" id="IPR011324">
    <property type="entry name" value="Cytotoxic_necrot_fac-like_cat"/>
</dbReference>
<evidence type="ECO:0000256" key="8">
    <source>
        <dbReference type="ARBA" id="ARBA00023002"/>
    </source>
</evidence>
<dbReference type="GO" id="GO:0005507">
    <property type="term" value="F:copper ion binding"/>
    <property type="evidence" value="ECO:0007669"/>
    <property type="project" value="TreeGrafter"/>
</dbReference>
<dbReference type="EMBL" id="UGUA01000002">
    <property type="protein sequence ID" value="SUC34741.1"/>
    <property type="molecule type" value="Genomic_DNA"/>
</dbReference>
<dbReference type="RefSeq" id="WP_006815591.1">
    <property type="nucleotide sequence ID" value="NZ_AP018946.1"/>
</dbReference>
<organism evidence="14 15">
    <name type="scientific">Providencia rustigianii</name>
    <dbReference type="NCBI Taxonomy" id="158850"/>
    <lineage>
        <taxon>Bacteria</taxon>
        <taxon>Pseudomonadati</taxon>
        <taxon>Pseudomonadota</taxon>
        <taxon>Gammaproteobacteria</taxon>
        <taxon>Enterobacterales</taxon>
        <taxon>Morganellaceae</taxon>
        <taxon>Providencia</taxon>
    </lineage>
</organism>
<dbReference type="OrthoDB" id="4279at2"/>
<protein>
    <recommendedName>
        <fullName evidence="13">Purine nucleoside phosphorylase</fullName>
    </recommendedName>
</protein>
<dbReference type="PANTHER" id="PTHR30616">
    <property type="entry name" value="UNCHARACTERIZED PROTEIN YFIH"/>
    <property type="match status" value="1"/>
</dbReference>
<reference evidence="14 15" key="1">
    <citation type="submission" date="2018-06" db="EMBL/GenBank/DDBJ databases">
        <authorList>
            <consortium name="Pathogen Informatics"/>
            <person name="Doyle S."/>
        </authorList>
    </citation>
    <scope>NUCLEOTIDE SEQUENCE [LARGE SCALE GENOMIC DNA]</scope>
    <source>
        <strain evidence="14 15">NCTC12026</strain>
    </source>
</reference>
<evidence type="ECO:0000313" key="14">
    <source>
        <dbReference type="EMBL" id="SUC34741.1"/>
    </source>
</evidence>
<evidence type="ECO:0000256" key="10">
    <source>
        <dbReference type="ARBA" id="ARBA00047989"/>
    </source>
</evidence>
<sequence length="244" mass="27110">MNTLIFPEWPQPKNISTCSTTRLGGVSQPPFDSLNLGDHVEDLPEAVSENRRRLEVLAQLPQQPVWLEQVHGTHVLHLNGEYIENRQADAVYTDKVGQVCAIMTADCLPVLFCSRDGKEVAAAHAGWRGLCDGVLENTVAQFKSPPHEIMVWLGPAIGPEKFEVGAEVKLAFINQSAELVEAFVPHQDKYLANLYLLARKKLEAVGISSIYGGTFCTASEENRFFSYRREGKTGRMASLIWINT</sequence>
<evidence type="ECO:0000256" key="5">
    <source>
        <dbReference type="ARBA" id="ARBA00022723"/>
    </source>
</evidence>
<comment type="catalytic activity">
    <reaction evidence="12">
        <text>S-methyl-5'-thioadenosine + phosphate = 5-(methylsulfanyl)-alpha-D-ribose 1-phosphate + adenine</text>
        <dbReference type="Rhea" id="RHEA:11852"/>
        <dbReference type="ChEBI" id="CHEBI:16708"/>
        <dbReference type="ChEBI" id="CHEBI:17509"/>
        <dbReference type="ChEBI" id="CHEBI:43474"/>
        <dbReference type="ChEBI" id="CHEBI:58533"/>
        <dbReference type="EC" id="2.4.2.28"/>
    </reaction>
    <physiologicalReaction direction="left-to-right" evidence="12">
        <dbReference type="Rhea" id="RHEA:11853"/>
    </physiologicalReaction>
</comment>
<accession>A0A379G1F7</accession>
<dbReference type="InterPro" id="IPR003730">
    <property type="entry name" value="Cu_polyphenol_OxRdtase"/>
</dbReference>
<comment type="catalytic activity">
    <reaction evidence="11">
        <text>adenosine + phosphate = alpha-D-ribose 1-phosphate + adenine</text>
        <dbReference type="Rhea" id="RHEA:27642"/>
        <dbReference type="ChEBI" id="CHEBI:16335"/>
        <dbReference type="ChEBI" id="CHEBI:16708"/>
        <dbReference type="ChEBI" id="CHEBI:43474"/>
        <dbReference type="ChEBI" id="CHEBI:57720"/>
        <dbReference type="EC" id="2.4.2.1"/>
    </reaction>
    <physiologicalReaction direction="left-to-right" evidence="11">
        <dbReference type="Rhea" id="RHEA:27643"/>
    </physiologicalReaction>
</comment>
<dbReference type="FunFam" id="3.60.140.10:FF:000001">
    <property type="entry name" value="Polyphenol oxidase"/>
    <property type="match status" value="1"/>
</dbReference>
<evidence type="ECO:0000256" key="11">
    <source>
        <dbReference type="ARBA" id="ARBA00048968"/>
    </source>
</evidence>
<proteinExistence type="inferred from homology"/>
<dbReference type="CDD" id="cd16833">
    <property type="entry name" value="YfiH"/>
    <property type="match status" value="1"/>
</dbReference>
<dbReference type="InterPro" id="IPR038371">
    <property type="entry name" value="Cu_polyphenol_OxRdtase_sf"/>
</dbReference>
<comment type="cofactor">
    <cofactor evidence="2">
        <name>Zn(2+)</name>
        <dbReference type="ChEBI" id="CHEBI:29105"/>
    </cofactor>
</comment>
<keyword evidence="6" id="KW-0378">Hydrolase</keyword>
<keyword evidence="4" id="KW-0808">Transferase</keyword>